<accession>A0A2I0KN56</accession>
<dbReference type="Proteomes" id="UP000233551">
    <property type="component" value="Unassembled WGS sequence"/>
</dbReference>
<evidence type="ECO:0000256" key="3">
    <source>
        <dbReference type="PROSITE-ProRule" id="PRU00235"/>
    </source>
</evidence>
<dbReference type="InterPro" id="IPR000408">
    <property type="entry name" value="Reg_chr_condens"/>
</dbReference>
<keyword evidence="2" id="KW-0677">Repeat</keyword>
<dbReference type="InterPro" id="IPR009091">
    <property type="entry name" value="RCC1/BLIP-II"/>
</dbReference>
<feature type="compositionally biased region" description="Polar residues" evidence="4">
    <location>
        <begin position="1"/>
        <end position="10"/>
    </location>
</feature>
<sequence>MDGLSDNSIGDTPIEEGKSDSSLSSLSSLSLSVVSSPEHLRSDYRSNRRKPLLSGVDLINLGNVTLRLSHAFLMLQVHDLAGRLECSEFYWRLAAKNQTTDNVDQYVKTTLGSGEDGQLGIGNNEEKEWVCVVRALQSEKVCSVVAGSRNSLAICEDGKLFTWGWNQRGTLGHPPETKTENIPSQVKALSNVKIVQAAIGGWHFLAVDDQGRAYAWGGNEYGQCGEEPERKDDTGRPLRRDMVIPQRCAPKLVVRQVAAGGTHSVVLTREGHVWTWGQPWPPGDIKQISVPVRVQGLEKVRLIAVGAFHNLALQEDGTLWAWGNNEYGQLGTGDTQPRSQPILVQGLEGLNLVCLTPFPCLTFSMNPKYFFLLIQFEFI</sequence>
<dbReference type="PRINTS" id="PR00633">
    <property type="entry name" value="RCCNDNSATION"/>
</dbReference>
<dbReference type="PANTHER" id="PTHR45982">
    <property type="entry name" value="REGULATOR OF CHROMOSOME CONDENSATION"/>
    <property type="match status" value="1"/>
</dbReference>
<feature type="repeat" description="RCC1" evidence="3">
    <location>
        <begin position="211"/>
        <end position="270"/>
    </location>
</feature>
<dbReference type="InterPro" id="IPR058923">
    <property type="entry name" value="RCC1-like_dom"/>
</dbReference>
<feature type="region of interest" description="Disordered" evidence="4">
    <location>
        <begin position="1"/>
        <end position="23"/>
    </location>
</feature>
<evidence type="ECO:0000256" key="1">
    <source>
        <dbReference type="ARBA" id="ARBA00022658"/>
    </source>
</evidence>
<dbReference type="SUPFAM" id="SSF50985">
    <property type="entry name" value="RCC1/BLIP-II"/>
    <property type="match status" value="1"/>
</dbReference>
<evidence type="ECO:0000256" key="4">
    <source>
        <dbReference type="SAM" id="MobiDB-lite"/>
    </source>
</evidence>
<comment type="caution">
    <text evidence="6">The sequence shown here is derived from an EMBL/GenBank/DDBJ whole genome shotgun (WGS) entry which is preliminary data.</text>
</comment>
<feature type="repeat" description="RCC1" evidence="3">
    <location>
        <begin position="317"/>
        <end position="368"/>
    </location>
</feature>
<evidence type="ECO:0000259" key="5">
    <source>
        <dbReference type="Pfam" id="PF25390"/>
    </source>
</evidence>
<feature type="domain" description="RCC1-like" evidence="5">
    <location>
        <begin position="110"/>
        <end position="349"/>
    </location>
</feature>
<evidence type="ECO:0000256" key="2">
    <source>
        <dbReference type="ARBA" id="ARBA00022737"/>
    </source>
</evidence>
<dbReference type="PROSITE" id="PS50012">
    <property type="entry name" value="RCC1_3"/>
    <property type="match status" value="5"/>
</dbReference>
<feature type="repeat" description="RCC1" evidence="3">
    <location>
        <begin position="271"/>
        <end position="316"/>
    </location>
</feature>
<dbReference type="STRING" id="22663.A0A2I0KN56"/>
<dbReference type="InterPro" id="IPR051553">
    <property type="entry name" value="Ran_GTPase-activating"/>
</dbReference>
<organism evidence="6 7">
    <name type="scientific">Punica granatum</name>
    <name type="common">Pomegranate</name>
    <dbReference type="NCBI Taxonomy" id="22663"/>
    <lineage>
        <taxon>Eukaryota</taxon>
        <taxon>Viridiplantae</taxon>
        <taxon>Streptophyta</taxon>
        <taxon>Embryophyta</taxon>
        <taxon>Tracheophyta</taxon>
        <taxon>Spermatophyta</taxon>
        <taxon>Magnoliopsida</taxon>
        <taxon>eudicotyledons</taxon>
        <taxon>Gunneridae</taxon>
        <taxon>Pentapetalae</taxon>
        <taxon>rosids</taxon>
        <taxon>malvids</taxon>
        <taxon>Myrtales</taxon>
        <taxon>Lythraceae</taxon>
        <taxon>Punica</taxon>
    </lineage>
</organism>
<name>A0A2I0KN56_PUNGR</name>
<evidence type="ECO:0000313" key="6">
    <source>
        <dbReference type="EMBL" id="PKI69917.1"/>
    </source>
</evidence>
<protein>
    <recommendedName>
        <fullName evidence="5">RCC1-like domain-containing protein</fullName>
    </recommendedName>
</protein>
<dbReference type="AlphaFoldDB" id="A0A2I0KN56"/>
<dbReference type="Gene3D" id="2.130.10.30">
    <property type="entry name" value="Regulator of chromosome condensation 1/beta-lactamase-inhibitor protein II"/>
    <property type="match status" value="1"/>
</dbReference>
<dbReference type="PANTHER" id="PTHR45982:SF1">
    <property type="entry name" value="REGULATOR OF CHROMOSOME CONDENSATION"/>
    <property type="match status" value="1"/>
</dbReference>
<keyword evidence="1" id="KW-0344">Guanine-nucleotide releasing factor</keyword>
<reference evidence="6 7" key="1">
    <citation type="submission" date="2017-11" db="EMBL/GenBank/DDBJ databases">
        <title>De-novo sequencing of pomegranate (Punica granatum L.) genome.</title>
        <authorList>
            <person name="Akparov Z."/>
            <person name="Amiraslanov A."/>
            <person name="Hajiyeva S."/>
            <person name="Abbasov M."/>
            <person name="Kaur K."/>
            <person name="Hamwieh A."/>
            <person name="Solovyev V."/>
            <person name="Salamov A."/>
            <person name="Braich B."/>
            <person name="Kosarev P."/>
            <person name="Mahmoud A."/>
            <person name="Hajiyev E."/>
            <person name="Babayeva S."/>
            <person name="Izzatullayeva V."/>
            <person name="Mammadov A."/>
            <person name="Mammadov A."/>
            <person name="Sharifova S."/>
            <person name="Ojaghi J."/>
            <person name="Eynullazada K."/>
            <person name="Bayramov B."/>
            <person name="Abdulazimova A."/>
            <person name="Shahmuradov I."/>
        </authorList>
    </citation>
    <scope>NUCLEOTIDE SEQUENCE [LARGE SCALE GENOMIC DNA]</scope>
    <source>
        <strain evidence="7">cv. AG2017</strain>
        <tissue evidence="6">Leaf</tissue>
    </source>
</reference>
<gene>
    <name evidence="6" type="ORF">CRG98_009792</name>
</gene>
<dbReference type="EMBL" id="PGOL01000479">
    <property type="protein sequence ID" value="PKI69917.1"/>
    <property type="molecule type" value="Genomic_DNA"/>
</dbReference>
<feature type="repeat" description="RCC1" evidence="3">
    <location>
        <begin position="158"/>
        <end position="210"/>
    </location>
</feature>
<dbReference type="Pfam" id="PF25390">
    <property type="entry name" value="WD40_RLD"/>
    <property type="match status" value="1"/>
</dbReference>
<keyword evidence="7" id="KW-1185">Reference proteome</keyword>
<proteinExistence type="predicted"/>
<feature type="repeat" description="RCC1" evidence="3">
    <location>
        <begin position="106"/>
        <end position="157"/>
    </location>
</feature>
<evidence type="ECO:0000313" key="7">
    <source>
        <dbReference type="Proteomes" id="UP000233551"/>
    </source>
</evidence>